<evidence type="ECO:0000313" key="4">
    <source>
        <dbReference type="Proteomes" id="UP000283383"/>
    </source>
</evidence>
<name>A0A420H872_9PEZI</name>
<dbReference type="InterPro" id="IPR029044">
    <property type="entry name" value="Nucleotide-diphossugar_trans"/>
</dbReference>
<sequence>MGSVHLSRRKNTLAFYLSLIVFIFVIGFLLFPPGAKKSIPSFPSTSSSNIFFNENSIFRKNHKKFDEKRTPPSIVRYQMNNVTTSSDPVGNRETVLILTVMAQFYQGYWDNLMRLNYPRELITLGFIIPKDQRGNIGMKALFEQIKKSQNSGSIKDKFQSIVIERQDFDISLVSLSESDKYNFESQKSRRVAISRARNSLLFTTLNPAISWVLWLDSDITETPPTLIQDLASHNKPVIVPNCYQKYRDPTTKELVERPYDFNSWQENEKSRKISEKYRQDEVILEGFTEASTHRSLMAFMATKNGDPKFEVKLDSVGGNVLLVKAEVHRDGAMFPPFVFYHLIESEGFAKMAKRLGWNATGLPNYKVKVYHPPSLRQETNLFPGISPFGVKDL</sequence>
<protein>
    <submittedName>
        <fullName evidence="3">Mannan polymerase complexes subunit MNN9</fullName>
    </submittedName>
</protein>
<dbReference type="AlphaFoldDB" id="A0A420H872"/>
<dbReference type="Proteomes" id="UP000283383">
    <property type="component" value="Unassembled WGS sequence"/>
</dbReference>
<keyword evidence="4" id="KW-1185">Reference proteome</keyword>
<feature type="transmembrane region" description="Helical" evidence="2">
    <location>
        <begin position="12"/>
        <end position="31"/>
    </location>
</feature>
<evidence type="ECO:0000256" key="2">
    <source>
        <dbReference type="SAM" id="Phobius"/>
    </source>
</evidence>
<dbReference type="GO" id="GO:0000136">
    <property type="term" value="C:mannan polymerase complex"/>
    <property type="evidence" value="ECO:0007669"/>
    <property type="project" value="TreeGrafter"/>
</dbReference>
<dbReference type="STRING" id="62708.A0A420H872"/>
<dbReference type="PANTHER" id="PTHR43083:SF6">
    <property type="entry name" value="MANNAN POLYMERASE COMPLEXES SUBUNIT MNN9"/>
    <property type="match status" value="1"/>
</dbReference>
<reference evidence="3 4" key="1">
    <citation type="journal article" date="2018" name="BMC Genomics">
        <title>Comparative genome analyses reveal sequence features reflecting distinct modes of host-adaptation between dicot and monocot powdery mildew.</title>
        <authorList>
            <person name="Wu Y."/>
            <person name="Ma X."/>
            <person name="Pan Z."/>
            <person name="Kale S.D."/>
            <person name="Song Y."/>
            <person name="King H."/>
            <person name="Zhang Q."/>
            <person name="Presley C."/>
            <person name="Deng X."/>
            <person name="Wei C.I."/>
            <person name="Xiao S."/>
        </authorList>
    </citation>
    <scope>NUCLEOTIDE SEQUENCE [LARGE SCALE GENOMIC DNA]</scope>
    <source>
        <strain evidence="3">UMSG3</strain>
    </source>
</reference>
<dbReference type="GO" id="GO:0000009">
    <property type="term" value="F:alpha-1,6-mannosyltransferase activity"/>
    <property type="evidence" value="ECO:0007669"/>
    <property type="project" value="TreeGrafter"/>
</dbReference>
<comment type="caution">
    <text evidence="3">The sequence shown here is derived from an EMBL/GenBank/DDBJ whole genome shotgun (WGS) entry which is preliminary data.</text>
</comment>
<proteinExistence type="inferred from homology"/>
<keyword evidence="2" id="KW-1133">Transmembrane helix</keyword>
<dbReference type="PANTHER" id="PTHR43083">
    <property type="entry name" value="MANNAN POLYMERASE II"/>
    <property type="match status" value="1"/>
</dbReference>
<organism evidence="3 4">
    <name type="scientific">Golovinomyces cichoracearum</name>
    <dbReference type="NCBI Taxonomy" id="62708"/>
    <lineage>
        <taxon>Eukaryota</taxon>
        <taxon>Fungi</taxon>
        <taxon>Dikarya</taxon>
        <taxon>Ascomycota</taxon>
        <taxon>Pezizomycotina</taxon>
        <taxon>Leotiomycetes</taxon>
        <taxon>Erysiphales</taxon>
        <taxon>Erysiphaceae</taxon>
        <taxon>Golovinomyces</taxon>
    </lineage>
</organism>
<evidence type="ECO:0000313" key="3">
    <source>
        <dbReference type="EMBL" id="RKF53610.1"/>
    </source>
</evidence>
<dbReference type="Gene3D" id="3.90.550.10">
    <property type="entry name" value="Spore Coat Polysaccharide Biosynthesis Protein SpsA, Chain A"/>
    <property type="match status" value="1"/>
</dbReference>
<keyword evidence="2" id="KW-0812">Transmembrane</keyword>
<gene>
    <name evidence="3" type="ORF">GcM3_217012</name>
</gene>
<dbReference type="InterPro" id="IPR052086">
    <property type="entry name" value="Mannan_Polymerase_Subunit"/>
</dbReference>
<keyword evidence="2" id="KW-0472">Membrane</keyword>
<evidence type="ECO:0000256" key="1">
    <source>
        <dbReference type="ARBA" id="ARBA00037964"/>
    </source>
</evidence>
<accession>A0A420H872</accession>
<dbReference type="GO" id="GO:0006487">
    <property type="term" value="P:protein N-linked glycosylation"/>
    <property type="evidence" value="ECO:0007669"/>
    <property type="project" value="TreeGrafter"/>
</dbReference>
<dbReference type="GO" id="GO:0000032">
    <property type="term" value="P:cell wall mannoprotein biosynthetic process"/>
    <property type="evidence" value="ECO:0007669"/>
    <property type="project" value="TreeGrafter"/>
</dbReference>
<comment type="similarity">
    <text evidence="1">Belongs to the ANP1/MMN9/VAN1 family.</text>
</comment>
<dbReference type="EMBL" id="MCBQ01021728">
    <property type="protein sequence ID" value="RKF53610.1"/>
    <property type="molecule type" value="Genomic_DNA"/>
</dbReference>
<dbReference type="Pfam" id="PF03452">
    <property type="entry name" value="Anp1"/>
    <property type="match status" value="1"/>
</dbReference>